<organism evidence="2 3">
    <name type="scientific">Pseudomonas qingdaonensis</name>
    <dbReference type="NCBI Taxonomy" id="2056231"/>
    <lineage>
        <taxon>Bacteria</taxon>
        <taxon>Pseudomonadati</taxon>
        <taxon>Pseudomonadota</taxon>
        <taxon>Gammaproteobacteria</taxon>
        <taxon>Pseudomonadales</taxon>
        <taxon>Pseudomonadaceae</taxon>
        <taxon>Pseudomonas</taxon>
    </lineage>
</organism>
<dbReference type="RefSeq" id="WP_213607053.1">
    <property type="nucleotide sequence ID" value="NZ_CP074676.1"/>
</dbReference>
<reference evidence="2 3" key="1">
    <citation type="journal article" date="2016" name="J. Hazard. Mater.">
        <title>A newly isolated Pseudomonas putida S-1 strain for batch-mode-propanethiol degradation and continuous treatment of propanethiol-containing waste gas.</title>
        <authorList>
            <person name="Chen D.Z."/>
            <person name="Sun Y.M."/>
            <person name="Han L.M."/>
            <person name="Chen J."/>
            <person name="Ye J.X."/>
            <person name="Chen J.M."/>
        </authorList>
    </citation>
    <scope>NUCLEOTIDE SEQUENCE [LARGE SCALE GENOMIC DNA]</scope>
    <source>
        <strain evidence="2 3">S-1</strain>
    </source>
</reference>
<dbReference type="GeneID" id="87479832"/>
<accession>A0ABX8DVM2</accession>
<protein>
    <submittedName>
        <fullName evidence="2">Uncharacterized protein</fullName>
    </submittedName>
</protein>
<keyword evidence="3" id="KW-1185">Reference proteome</keyword>
<name>A0ABX8DVM2_9PSED</name>
<evidence type="ECO:0000313" key="2">
    <source>
        <dbReference type="EMBL" id="QVL20187.1"/>
    </source>
</evidence>
<evidence type="ECO:0000256" key="1">
    <source>
        <dbReference type="SAM" id="MobiDB-lite"/>
    </source>
</evidence>
<feature type="region of interest" description="Disordered" evidence="1">
    <location>
        <begin position="1"/>
        <end position="65"/>
    </location>
</feature>
<evidence type="ECO:0000313" key="3">
    <source>
        <dbReference type="Proteomes" id="UP000678154"/>
    </source>
</evidence>
<dbReference type="EMBL" id="CP074676">
    <property type="protein sequence ID" value="QVL20187.1"/>
    <property type="molecule type" value="Genomic_DNA"/>
</dbReference>
<gene>
    <name evidence="2" type="ORF">KH389_06235</name>
</gene>
<feature type="compositionally biased region" description="Low complexity" evidence="1">
    <location>
        <begin position="15"/>
        <end position="25"/>
    </location>
</feature>
<proteinExistence type="predicted"/>
<feature type="compositionally biased region" description="Polar residues" evidence="1">
    <location>
        <begin position="54"/>
        <end position="64"/>
    </location>
</feature>
<dbReference type="Proteomes" id="UP000678154">
    <property type="component" value="Chromosome"/>
</dbReference>
<sequence length="184" mass="20268">MIPSNFGPRDGARKSTTPVVSVTVTKRAAAEKPTTVASQEPRGSSRDSMLENGHSPTTRVTSSAAYGPIELPATLAECEALHERLVTDSIRLELALSQAQESSTQGRPYDRSWYNRARAALKHINHDRTRLLYRCGQLRKEAKTQTQQHLDRVILDVIKEALPADQFMGYVRIAEARAASGVGK</sequence>